<dbReference type="EMBL" id="LR134406">
    <property type="protein sequence ID" value="VEH70248.1"/>
    <property type="molecule type" value="Genomic_DNA"/>
</dbReference>
<protein>
    <recommendedName>
        <fullName evidence="3">Head-tail adaptor protein</fullName>
    </recommendedName>
</protein>
<accession>A0A448MYL8</accession>
<evidence type="ECO:0008006" key="3">
    <source>
        <dbReference type="Google" id="ProtNLM"/>
    </source>
</evidence>
<dbReference type="RefSeq" id="WP_073969939.1">
    <property type="nucleotide sequence ID" value="NZ_CAUVFS010000001.1"/>
</dbReference>
<keyword evidence="2" id="KW-1185">Reference proteome</keyword>
<gene>
    <name evidence="1" type="ORF">NCTC12967_01543</name>
</gene>
<name>A0A448MYL8_9ACTN</name>
<evidence type="ECO:0000313" key="2">
    <source>
        <dbReference type="Proteomes" id="UP000273044"/>
    </source>
</evidence>
<reference evidence="1 2" key="1">
    <citation type="submission" date="2018-12" db="EMBL/GenBank/DDBJ databases">
        <authorList>
            <consortium name="Pathogen Informatics"/>
        </authorList>
    </citation>
    <scope>NUCLEOTIDE SEQUENCE [LARGE SCALE GENOMIC DNA]</scope>
    <source>
        <strain evidence="1 2">NCTC12967</strain>
    </source>
</reference>
<proteinExistence type="predicted"/>
<evidence type="ECO:0000313" key="1">
    <source>
        <dbReference type="EMBL" id="VEH70248.1"/>
    </source>
</evidence>
<dbReference type="GeneID" id="64407013"/>
<sequence>MGLGQMRILIDLIAPITTTDPAGFETRHATAAWVNRSAYTHTTDCFHIRVIPGLKVDPSMELTCDRGRFIIDTVENIGGRYLEILAHQCAPEHAS</sequence>
<dbReference type="Proteomes" id="UP000273044">
    <property type="component" value="Chromosome"/>
</dbReference>
<organism evidence="1 2">
    <name type="scientific">Arachnia propionica</name>
    <dbReference type="NCBI Taxonomy" id="1750"/>
    <lineage>
        <taxon>Bacteria</taxon>
        <taxon>Bacillati</taxon>
        <taxon>Actinomycetota</taxon>
        <taxon>Actinomycetes</taxon>
        <taxon>Propionibacteriales</taxon>
        <taxon>Propionibacteriaceae</taxon>
        <taxon>Arachnia</taxon>
    </lineage>
</organism>
<dbReference type="AlphaFoldDB" id="A0A448MYL8"/>